<comment type="similarity">
    <text evidence="3 9">Belongs to the SIS family. GmhA subfamily.</text>
</comment>
<comment type="miscellaneous">
    <text evidence="9">The reaction produces a racemic mixture of D-glycero-alpha-D-manno-heptose 7-phosphate and D-glycero-beta-D-manno-heptose 7-phosphate.</text>
</comment>
<feature type="binding site" evidence="9">
    <location>
        <position position="169"/>
    </location>
    <ligand>
        <name>Zn(2+)</name>
        <dbReference type="ChEBI" id="CHEBI:29105"/>
    </ligand>
</feature>
<comment type="cofactor">
    <cofactor evidence="9">
        <name>Zn(2+)</name>
        <dbReference type="ChEBI" id="CHEBI:29105"/>
    </cofactor>
    <text evidence="9">Binds 1 zinc ion per subunit.</text>
</comment>
<dbReference type="RefSeq" id="WP_183361693.1">
    <property type="nucleotide sequence ID" value="NZ_BLXZ01000005.1"/>
</dbReference>
<protein>
    <recommendedName>
        <fullName evidence="9">Phosphoheptose isomerase</fullName>
        <ecNumber evidence="9">5.3.1.28</ecNumber>
    </recommendedName>
    <alternativeName>
        <fullName evidence="9">Sedoheptulose 7-phosphate isomerase</fullName>
    </alternativeName>
</protein>
<comment type="catalytic activity">
    <reaction evidence="1 9">
        <text>2 D-sedoheptulose 7-phosphate = D-glycero-alpha-D-manno-heptose 7-phosphate + D-glycero-beta-D-manno-heptose 7-phosphate</text>
        <dbReference type="Rhea" id="RHEA:27489"/>
        <dbReference type="ChEBI" id="CHEBI:57483"/>
        <dbReference type="ChEBI" id="CHEBI:60203"/>
        <dbReference type="ChEBI" id="CHEBI:60204"/>
        <dbReference type="EC" id="5.3.1.28"/>
    </reaction>
</comment>
<dbReference type="GO" id="GO:0005975">
    <property type="term" value="P:carbohydrate metabolic process"/>
    <property type="evidence" value="ECO:0007669"/>
    <property type="project" value="UniProtKB-UniRule"/>
</dbReference>
<dbReference type="UniPathway" id="UPA00041">
    <property type="reaction ID" value="UER00436"/>
</dbReference>
<dbReference type="GO" id="GO:0008270">
    <property type="term" value="F:zinc ion binding"/>
    <property type="evidence" value="ECO:0007669"/>
    <property type="project" value="UniProtKB-UniRule"/>
</dbReference>
<dbReference type="InterPro" id="IPR050099">
    <property type="entry name" value="SIS_GmhA/DiaA_subfam"/>
</dbReference>
<evidence type="ECO:0000256" key="9">
    <source>
        <dbReference type="HAMAP-Rule" id="MF_00067"/>
    </source>
</evidence>
<gene>
    <name evidence="9 11" type="primary">gmhA</name>
    <name evidence="11" type="ORF">GMLC_26930</name>
</gene>
<dbReference type="Gene3D" id="3.40.50.10490">
    <property type="entry name" value="Glucose-6-phosphate isomerase like protein, domain 1"/>
    <property type="match status" value="1"/>
</dbReference>
<dbReference type="EC" id="5.3.1.28" evidence="9"/>
<feature type="binding site" evidence="9">
    <location>
        <begin position="117"/>
        <end position="119"/>
    </location>
    <ligand>
        <name>substrate</name>
    </ligand>
</feature>
<evidence type="ECO:0000256" key="8">
    <source>
        <dbReference type="ARBA" id="ARBA00023277"/>
    </source>
</evidence>
<feature type="binding site" evidence="9">
    <location>
        <position position="177"/>
    </location>
    <ligand>
        <name>Zn(2+)</name>
        <dbReference type="ChEBI" id="CHEBI:29105"/>
    </ligand>
</feature>
<evidence type="ECO:0000256" key="3">
    <source>
        <dbReference type="ARBA" id="ARBA00009894"/>
    </source>
</evidence>
<dbReference type="SUPFAM" id="SSF53697">
    <property type="entry name" value="SIS domain"/>
    <property type="match status" value="1"/>
</dbReference>
<dbReference type="Proteomes" id="UP000587586">
    <property type="component" value="Unassembled WGS sequence"/>
</dbReference>
<keyword evidence="7 9" id="KW-0413">Isomerase</keyword>
<evidence type="ECO:0000256" key="4">
    <source>
        <dbReference type="ARBA" id="ARBA00022490"/>
    </source>
</evidence>
<organism evidence="11 12">
    <name type="scientific">Geomonas limicola</name>
    <dbReference type="NCBI Taxonomy" id="2740186"/>
    <lineage>
        <taxon>Bacteria</taxon>
        <taxon>Pseudomonadati</taxon>
        <taxon>Thermodesulfobacteriota</taxon>
        <taxon>Desulfuromonadia</taxon>
        <taxon>Geobacterales</taxon>
        <taxon>Geobacteraceae</taxon>
        <taxon>Geomonas</taxon>
    </lineage>
</organism>
<evidence type="ECO:0000259" key="10">
    <source>
        <dbReference type="PROSITE" id="PS51464"/>
    </source>
</evidence>
<evidence type="ECO:0000256" key="2">
    <source>
        <dbReference type="ARBA" id="ARBA00004496"/>
    </source>
</evidence>
<dbReference type="InterPro" id="IPR046348">
    <property type="entry name" value="SIS_dom_sf"/>
</dbReference>
<dbReference type="PANTHER" id="PTHR30390">
    <property type="entry name" value="SEDOHEPTULOSE 7-PHOSPHATE ISOMERASE / DNAA INITIATOR-ASSOCIATING FACTOR FOR REPLICATION INITIATION"/>
    <property type="match status" value="1"/>
</dbReference>
<evidence type="ECO:0000256" key="1">
    <source>
        <dbReference type="ARBA" id="ARBA00000348"/>
    </source>
</evidence>
<feature type="binding site" evidence="9">
    <location>
        <begin position="49"/>
        <end position="51"/>
    </location>
    <ligand>
        <name>substrate</name>
    </ligand>
</feature>
<feature type="binding site" evidence="9">
    <location>
        <position position="62"/>
    </location>
    <ligand>
        <name>substrate</name>
    </ligand>
</feature>
<feature type="binding site" evidence="9">
    <location>
        <position position="58"/>
    </location>
    <ligand>
        <name>Zn(2+)</name>
        <dbReference type="ChEBI" id="CHEBI:29105"/>
    </ligand>
</feature>
<dbReference type="GO" id="GO:2001061">
    <property type="term" value="P:D-glycero-D-manno-heptose 7-phosphate biosynthetic process"/>
    <property type="evidence" value="ECO:0007669"/>
    <property type="project" value="UniProtKB-UniPathway"/>
</dbReference>
<keyword evidence="6 9" id="KW-0862">Zinc</keyword>
<feature type="binding site" evidence="9">
    <location>
        <position position="62"/>
    </location>
    <ligand>
        <name>Zn(2+)</name>
        <dbReference type="ChEBI" id="CHEBI:29105"/>
    </ligand>
</feature>
<proteinExistence type="inferred from homology"/>
<evidence type="ECO:0000313" key="12">
    <source>
        <dbReference type="Proteomes" id="UP000587586"/>
    </source>
</evidence>
<keyword evidence="12" id="KW-1185">Reference proteome</keyword>
<reference evidence="12" key="1">
    <citation type="submission" date="2020-06" db="EMBL/GenBank/DDBJ databases">
        <title>Draft genomic sequecing of Geomonas sp. Red745.</title>
        <authorList>
            <person name="Itoh H."/>
            <person name="Xu Z.X."/>
            <person name="Ushijima N."/>
            <person name="Masuda Y."/>
            <person name="Shiratori Y."/>
            <person name="Senoo K."/>
        </authorList>
    </citation>
    <scope>NUCLEOTIDE SEQUENCE [LARGE SCALE GENOMIC DNA]</scope>
    <source>
        <strain evidence="12">Red745</strain>
    </source>
</reference>
<dbReference type="GO" id="GO:0008968">
    <property type="term" value="F:D-sedoheptulose 7-phosphate isomerase activity"/>
    <property type="evidence" value="ECO:0007669"/>
    <property type="project" value="UniProtKB-UniRule"/>
</dbReference>
<feature type="binding site" evidence="9">
    <location>
        <position position="169"/>
    </location>
    <ligand>
        <name>substrate</name>
    </ligand>
</feature>
<dbReference type="EMBL" id="BLXZ01000005">
    <property type="protein sequence ID" value="GFO69114.1"/>
    <property type="molecule type" value="Genomic_DNA"/>
</dbReference>
<dbReference type="HAMAP" id="MF_00067">
    <property type="entry name" value="GmhA"/>
    <property type="match status" value="1"/>
</dbReference>
<dbReference type="GO" id="GO:0005737">
    <property type="term" value="C:cytoplasm"/>
    <property type="evidence" value="ECO:0007669"/>
    <property type="project" value="UniProtKB-SubCell"/>
</dbReference>
<comment type="function">
    <text evidence="9">Catalyzes the isomerization of sedoheptulose 7-phosphate in D-glycero-D-manno-heptose 7-phosphate.</text>
</comment>
<dbReference type="CDD" id="cd05006">
    <property type="entry name" value="SIS_GmhA"/>
    <property type="match status" value="1"/>
</dbReference>
<dbReference type="InterPro" id="IPR001347">
    <property type="entry name" value="SIS_dom"/>
</dbReference>
<feature type="binding site" evidence="9">
    <location>
        <begin position="91"/>
        <end position="92"/>
    </location>
    <ligand>
        <name>substrate</name>
    </ligand>
</feature>
<dbReference type="Pfam" id="PF13580">
    <property type="entry name" value="SIS_2"/>
    <property type="match status" value="1"/>
</dbReference>
<dbReference type="PROSITE" id="PS51464">
    <property type="entry name" value="SIS"/>
    <property type="match status" value="1"/>
</dbReference>
<keyword evidence="4 9" id="KW-0963">Cytoplasm</keyword>
<dbReference type="AlphaFoldDB" id="A0A6V8NB82"/>
<dbReference type="NCBIfam" id="TIGR00441">
    <property type="entry name" value="gmhA"/>
    <property type="match status" value="1"/>
</dbReference>
<evidence type="ECO:0000256" key="6">
    <source>
        <dbReference type="ARBA" id="ARBA00022833"/>
    </source>
</evidence>
<keyword evidence="5 9" id="KW-0479">Metal-binding</keyword>
<evidence type="ECO:0000313" key="11">
    <source>
        <dbReference type="EMBL" id="GFO69114.1"/>
    </source>
</evidence>
<feature type="domain" description="SIS" evidence="10">
    <location>
        <begin position="34"/>
        <end position="190"/>
    </location>
</feature>
<dbReference type="InterPro" id="IPR035461">
    <property type="entry name" value="GmhA/DiaA"/>
</dbReference>
<dbReference type="GO" id="GO:0097367">
    <property type="term" value="F:carbohydrate derivative binding"/>
    <property type="evidence" value="ECO:0007669"/>
    <property type="project" value="InterPro"/>
</dbReference>
<dbReference type="PANTHER" id="PTHR30390:SF6">
    <property type="entry name" value="DNAA INITIATOR-ASSOCIATING PROTEIN DIAA"/>
    <property type="match status" value="1"/>
</dbReference>
<keyword evidence="8 9" id="KW-0119">Carbohydrate metabolism</keyword>
<dbReference type="InterPro" id="IPR004515">
    <property type="entry name" value="Phosphoheptose_Isoase"/>
</dbReference>
<accession>A0A6V8NB82</accession>
<feature type="binding site" evidence="9">
    <location>
        <position position="122"/>
    </location>
    <ligand>
        <name>substrate</name>
    </ligand>
</feature>
<sequence length="190" mass="20549">MKEEIRVQLQKHVEVMAAIERELLPKMEEAVELLCAAFRDGKKLLVMGNGGSAADAQHFAAEMVGRFLLERKALPAVALSTDTSALTALGNDYGFDRVFARQVEAHAQAGDVVFGISTSGNSPNVQQALETAARYGCRTVALLGKDGGSIKEVAELSLIVPSCDTPRIQEGHITIIHIMCDLVERRLFGK</sequence>
<comment type="pathway">
    <text evidence="9">Carbohydrate biosynthesis; D-glycero-D-manno-heptose 7-phosphate biosynthesis; D-glycero-alpha-D-manno-heptose 7-phosphate and D-glycero-beta-D-manno-heptose 7-phosphate from sedoheptulose 7-phosphate: step 1/1.</text>
</comment>
<comment type="caution">
    <text evidence="11">The sequence shown here is derived from an EMBL/GenBank/DDBJ whole genome shotgun (WGS) entry which is preliminary data.</text>
</comment>
<evidence type="ECO:0000256" key="7">
    <source>
        <dbReference type="ARBA" id="ARBA00023235"/>
    </source>
</evidence>
<name>A0A6V8NB82_9BACT</name>
<comment type="subcellular location">
    <subcellularLocation>
        <location evidence="2 9">Cytoplasm</location>
    </subcellularLocation>
</comment>
<evidence type="ECO:0000256" key="5">
    <source>
        <dbReference type="ARBA" id="ARBA00022723"/>
    </source>
</evidence>